<evidence type="ECO:0000313" key="1">
    <source>
        <dbReference type="Proteomes" id="UP000095286"/>
    </source>
</evidence>
<evidence type="ECO:0000313" key="2">
    <source>
        <dbReference type="WBParaSite" id="RSKR_0000591600.1"/>
    </source>
</evidence>
<protein>
    <submittedName>
        <fullName evidence="2">CUB domain-containing protein</fullName>
    </submittedName>
</protein>
<proteinExistence type="predicted"/>
<organism evidence="1 2">
    <name type="scientific">Rhabditophanes sp. KR3021</name>
    <dbReference type="NCBI Taxonomy" id="114890"/>
    <lineage>
        <taxon>Eukaryota</taxon>
        <taxon>Metazoa</taxon>
        <taxon>Ecdysozoa</taxon>
        <taxon>Nematoda</taxon>
        <taxon>Chromadorea</taxon>
        <taxon>Rhabditida</taxon>
        <taxon>Tylenchina</taxon>
        <taxon>Panagrolaimomorpha</taxon>
        <taxon>Strongyloidoidea</taxon>
        <taxon>Alloionematidae</taxon>
        <taxon>Rhabditophanes</taxon>
    </lineage>
</organism>
<accession>A0AC35TZE7</accession>
<dbReference type="Proteomes" id="UP000095286">
    <property type="component" value="Unplaced"/>
</dbReference>
<name>A0AC35TZE7_9BILA</name>
<reference evidence="2" key="1">
    <citation type="submission" date="2016-11" db="UniProtKB">
        <authorList>
            <consortium name="WormBaseParasite"/>
        </authorList>
    </citation>
    <scope>IDENTIFICATION</scope>
    <source>
        <strain evidence="2">KR3021</strain>
    </source>
</reference>
<dbReference type="WBParaSite" id="RSKR_0000591600.1">
    <property type="protein sequence ID" value="RSKR_0000591600.1"/>
    <property type="gene ID" value="RSKR_0000591600"/>
</dbReference>
<sequence length="290" mass="33394">MGDCFSCFKDCSVGEEYESEQLLSDKYSFPYGGESHEIVTFSVATVEMIKYDFEHDTCRTYEVQAYLFNGTLIETSTSALHIISTSEGHRGCCVPANAKYLNDNFWFVLIDINAILDGSSTTHNLYITDMYSVISSLRILDTLYLSRPTDFHQNLTIFKKSFGMDGIHFAYKNNHIQPIKCKQINGTSIIRNKMNDEVCYKDIRVMVGHETWFTADGIYLFRESQIIPCQRNVITYSFTAYLIIAFCIITIILCLFQKSNKKRAEEGFQYKDHEDVDFKKKNCGIYVVNV</sequence>